<evidence type="ECO:0000313" key="4">
    <source>
        <dbReference type="Proteomes" id="UP000447873"/>
    </source>
</evidence>
<proteinExistence type="predicted"/>
<feature type="region of interest" description="Disordered" evidence="1">
    <location>
        <begin position="92"/>
        <end position="167"/>
    </location>
</feature>
<accession>A0A8H3U1A5</accession>
<feature type="compositionally biased region" description="Polar residues" evidence="1">
    <location>
        <begin position="156"/>
        <end position="167"/>
    </location>
</feature>
<name>A0A8H3U1A5_VENIN</name>
<dbReference type="Proteomes" id="UP000447873">
    <property type="component" value="Unassembled WGS sequence"/>
</dbReference>
<dbReference type="EMBL" id="WNWS01001216">
    <property type="protein sequence ID" value="KAE9962071.1"/>
    <property type="molecule type" value="Genomic_DNA"/>
</dbReference>
<organism evidence="3 4">
    <name type="scientific">Venturia inaequalis</name>
    <name type="common">Apple scab fungus</name>
    <dbReference type="NCBI Taxonomy" id="5025"/>
    <lineage>
        <taxon>Eukaryota</taxon>
        <taxon>Fungi</taxon>
        <taxon>Dikarya</taxon>
        <taxon>Ascomycota</taxon>
        <taxon>Pezizomycotina</taxon>
        <taxon>Dothideomycetes</taxon>
        <taxon>Pleosporomycetidae</taxon>
        <taxon>Venturiales</taxon>
        <taxon>Venturiaceae</taxon>
        <taxon>Venturia</taxon>
    </lineage>
</organism>
<reference evidence="3 4" key="1">
    <citation type="submission" date="2018-12" db="EMBL/GenBank/DDBJ databases">
        <title>Venturia inaequalis Genome Resource.</title>
        <authorList>
            <person name="Lichtner F.J."/>
        </authorList>
    </citation>
    <scope>NUCLEOTIDE SEQUENCE [LARGE SCALE GENOMIC DNA]</scope>
    <source>
        <strain evidence="3 4">120213</strain>
    </source>
</reference>
<dbReference type="Gene3D" id="3.90.1200.10">
    <property type="match status" value="1"/>
</dbReference>
<dbReference type="PANTHER" id="PTHR21310">
    <property type="entry name" value="AMINOGLYCOSIDE PHOSPHOTRANSFERASE-RELATED-RELATED"/>
    <property type="match status" value="1"/>
</dbReference>
<dbReference type="InterPro" id="IPR051678">
    <property type="entry name" value="AGP_Transferase"/>
</dbReference>
<comment type="caution">
    <text evidence="3">The sequence shown here is derived from an EMBL/GenBank/DDBJ whole genome shotgun (WGS) entry which is preliminary data.</text>
</comment>
<evidence type="ECO:0000313" key="3">
    <source>
        <dbReference type="EMBL" id="KAE9962071.1"/>
    </source>
</evidence>
<sequence length="1371" mass="152883">MNFLRKLRERTVANPIPIEQPTAARESSAAKASKKTTKLQNLFRTRATVDQNVAINSGESRHWLLASSAANNITEEPVNKPKSVSGRVKFALRLRRTRRTQPASALSEDPSDVPAPGTTNTGGEASHSVPISLSNPVLGPEPAPSLSSGSDDHSAPESSTFSARSVAETSLTVLSLSQTDTGDKAAADESIATCKTDEEFAAGPAIDAAAHDVHDSRLGQKVAPVANSHAPSALKNSPVSQQPYVTLETAIARPSWSKSPRADEDAAATQKFSLKTPVHFLYDTAIGSPAENLLREFGYVCEIPHEAIIQLVHEKFPMKYTTVEVFEMKHGSFNCVYFIDVDDKETILLRVPSVARKHLWRDEDAKMMINDFRTTKFIGQKVDFGVPKMFSYDVGFENAIQAPHILESYIPGKPLYQLQREWKAQGTYQEKNSRAMKQLGAAMAQLCQKDLQFDSIGMLEFDNDDCANPRVGPITYMENSLDFGDSMRLKRVGPERDIHERLYSLNTSQSFFSDSFHTFHSDAHATGLEKSYQRIIALGLQLVPKSRLYPHEEKERFGLRHPDLDLQNILFDSEGNLQGIIDWSGTLTAPNYLSSASQPKFLVKDFMAWNPLPPTVSDGFEDELLAKQRSQFASSFTDSLVGKIGAGYLKNSPWFAAFERGVNDFECMEGKPVGRKNFVDKLFAANLDVNKDCFLEYLAKTGDEWPLYSEYYEDSTGIHWPHGEIDIRDRLTQMISWVFECEESQVPRYYGIGRSGPLTADMECSTDMLETTKELALAMLEQMEQDKDDQIKAFGGVEIYRKFRNEFRHRVGRLEYLEHLDRSNGARAVGQSAAPGPVGYGGKATKNAEAAVQKLEPLVGYGGRSSEHAQNETKSRKPVIGFQGRKLIEPKHKGPTSEEEETYGSITSIDHEDISNLVMKLIDKASPDGVHVMNHTARGSHNFVYFIKVIGGPFDGLEMALRIPARGIEGHWTKSDRSELTSQACTMMYIKRNTTVPVPTVFFYDDTCENHIRAPFILMQFVSGKSLGDCMVRWDIQGILNKMMKKSLKSIAKAMVELGKLQFEQIGELQFPDRDDRNPSVSQDWILGPMDSSEQYFRVSLDKFGHGHESWPLEYQRICEAVLEAFPKSKISGGQQKETFGLVHRDSDAQNFLVDDDGNLTAILDWDWSIIGPNLIGPKAFPKFLQGDPAGQYNHMFSDAQMEKLRQMYNAFYHEENMAVNGDVYGGMANRTSLLICDFDRALRNAPDAMEQFIANLFKDVLPDFDPADTLTILANPSSEWLDIKAQIIKRKPQHLAGSQGRRLKSLAPNDEILVRNDGVSYLPSLVRSRESSPTSNESDRSDPAVAKVPSAWRNSDDASGVAGMKDDGDS</sequence>
<evidence type="ECO:0000256" key="1">
    <source>
        <dbReference type="SAM" id="MobiDB-lite"/>
    </source>
</evidence>
<dbReference type="PANTHER" id="PTHR21310:SF51">
    <property type="entry name" value="AMINOGLYCOSIDE PHOSPHOTRANSFERASE DOMAIN-CONTAINING PROTEIN"/>
    <property type="match status" value="1"/>
</dbReference>
<gene>
    <name evidence="3" type="ORF">EG328_001019</name>
</gene>
<feature type="region of interest" description="Disordered" evidence="1">
    <location>
        <begin position="1325"/>
        <end position="1371"/>
    </location>
</feature>
<feature type="compositionally biased region" description="Polar residues" evidence="1">
    <location>
        <begin position="117"/>
        <end position="135"/>
    </location>
</feature>
<feature type="domain" description="Aminoglycoside phosphotransferase" evidence="2">
    <location>
        <begin position="991"/>
        <end position="1172"/>
    </location>
</feature>
<feature type="non-terminal residue" evidence="3">
    <location>
        <position position="1371"/>
    </location>
</feature>
<dbReference type="Pfam" id="PF01636">
    <property type="entry name" value="APH"/>
    <property type="match status" value="1"/>
</dbReference>
<dbReference type="InterPro" id="IPR011009">
    <property type="entry name" value="Kinase-like_dom_sf"/>
</dbReference>
<evidence type="ECO:0000259" key="2">
    <source>
        <dbReference type="Pfam" id="PF01636"/>
    </source>
</evidence>
<dbReference type="SUPFAM" id="SSF56112">
    <property type="entry name" value="Protein kinase-like (PK-like)"/>
    <property type="match status" value="2"/>
</dbReference>
<protein>
    <recommendedName>
        <fullName evidence="2">Aminoglycoside phosphotransferase domain-containing protein</fullName>
    </recommendedName>
</protein>
<dbReference type="InterPro" id="IPR002575">
    <property type="entry name" value="Aminoglycoside_PTrfase"/>
</dbReference>